<dbReference type="InterPro" id="IPR009081">
    <property type="entry name" value="PP-bd_ACP"/>
</dbReference>
<feature type="domain" description="Carrier" evidence="3">
    <location>
        <begin position="30"/>
        <end position="61"/>
    </location>
</feature>
<dbReference type="EMBL" id="CP025096">
    <property type="protein sequence ID" value="AUD03320.1"/>
    <property type="molecule type" value="Genomic_DNA"/>
</dbReference>
<feature type="transmembrane region" description="Helical" evidence="1">
    <location>
        <begin position="132"/>
        <end position="154"/>
    </location>
</feature>
<accession>A0A2K8Z098</accession>
<dbReference type="InterPro" id="IPR042099">
    <property type="entry name" value="ANL_N_sf"/>
</dbReference>
<dbReference type="RefSeq" id="WP_100989388.1">
    <property type="nucleotide sequence ID" value="NZ_CP025096.1"/>
</dbReference>
<dbReference type="KEGG" id="spir:CWM47_16650"/>
<dbReference type="Gene3D" id="3.40.50.12780">
    <property type="entry name" value="N-terminal domain of ligase-like"/>
    <property type="match status" value="1"/>
</dbReference>
<keyword evidence="1" id="KW-1133">Transmembrane helix</keyword>
<dbReference type="InterPro" id="IPR036736">
    <property type="entry name" value="ACP-like_sf"/>
</dbReference>
<keyword evidence="5" id="KW-1185">Reference proteome</keyword>
<keyword evidence="4" id="KW-0436">Ligase</keyword>
<dbReference type="Proteomes" id="UP000232883">
    <property type="component" value="Chromosome"/>
</dbReference>
<dbReference type="SUPFAM" id="SSF47336">
    <property type="entry name" value="ACP-like"/>
    <property type="match status" value="1"/>
</dbReference>
<dbReference type="InterPro" id="IPR000873">
    <property type="entry name" value="AMP-dep_synth/lig_dom"/>
</dbReference>
<dbReference type="OrthoDB" id="9787658at2"/>
<dbReference type="AlphaFoldDB" id="A0A2K8Z098"/>
<dbReference type="Pfam" id="PF00550">
    <property type="entry name" value="PP-binding"/>
    <property type="match status" value="1"/>
</dbReference>
<protein>
    <submittedName>
        <fullName evidence="4">4-coumarate--CoA ligase</fullName>
    </submittedName>
</protein>
<dbReference type="Gene3D" id="3.30.300.30">
    <property type="match status" value="1"/>
</dbReference>
<evidence type="ECO:0000313" key="4">
    <source>
        <dbReference type="EMBL" id="AUD03320.1"/>
    </source>
</evidence>
<keyword evidence="1" id="KW-0472">Membrane</keyword>
<evidence type="ECO:0000259" key="3">
    <source>
        <dbReference type="Pfam" id="PF00550"/>
    </source>
</evidence>
<dbReference type="InterPro" id="IPR045851">
    <property type="entry name" value="AMP-bd_C_sf"/>
</dbReference>
<name>A0A2K8Z098_9BACT</name>
<evidence type="ECO:0000313" key="5">
    <source>
        <dbReference type="Proteomes" id="UP000232883"/>
    </source>
</evidence>
<evidence type="ECO:0000259" key="2">
    <source>
        <dbReference type="Pfam" id="PF00501"/>
    </source>
</evidence>
<dbReference type="GO" id="GO:0016874">
    <property type="term" value="F:ligase activity"/>
    <property type="evidence" value="ECO:0007669"/>
    <property type="project" value="UniProtKB-KW"/>
</dbReference>
<keyword evidence="1" id="KW-0812">Transmembrane</keyword>
<reference evidence="4 5" key="1">
    <citation type="submission" date="2017-11" db="EMBL/GenBank/DDBJ databases">
        <title>Taxonomic description and genome sequences of Spirosoma HA7 sp. nov., isolated from pollen microhabitat of Corylus avellana.</title>
        <authorList>
            <person name="Ambika Manirajan B."/>
            <person name="Suarez C."/>
            <person name="Ratering S."/>
            <person name="Geissler-Plaum R."/>
            <person name="Cardinale M."/>
            <person name="Sylvia S."/>
        </authorList>
    </citation>
    <scope>NUCLEOTIDE SEQUENCE [LARGE SCALE GENOMIC DNA]</scope>
    <source>
        <strain evidence="4 5">HA7</strain>
    </source>
</reference>
<evidence type="ECO:0000256" key="1">
    <source>
        <dbReference type="SAM" id="Phobius"/>
    </source>
</evidence>
<feature type="domain" description="AMP-dependent synthetase/ligase" evidence="2">
    <location>
        <begin position="98"/>
        <end position="236"/>
    </location>
</feature>
<dbReference type="SUPFAM" id="SSF56801">
    <property type="entry name" value="Acetyl-CoA synthetase-like"/>
    <property type="match status" value="1"/>
</dbReference>
<dbReference type="Pfam" id="PF00501">
    <property type="entry name" value="AMP-binding"/>
    <property type="match status" value="1"/>
</dbReference>
<organism evidence="4 5">
    <name type="scientific">Spirosoma pollinicola</name>
    <dbReference type="NCBI Taxonomy" id="2057025"/>
    <lineage>
        <taxon>Bacteria</taxon>
        <taxon>Pseudomonadati</taxon>
        <taxon>Bacteroidota</taxon>
        <taxon>Cytophagia</taxon>
        <taxon>Cytophagales</taxon>
        <taxon>Cytophagaceae</taxon>
        <taxon>Spirosoma</taxon>
    </lineage>
</organism>
<proteinExistence type="predicted"/>
<sequence length="367" mass="40658">MIWTPDNVKRIVLDMAGRIRQQPHAGLPSTVSPSLDLYYDLGMDSLQRMELAACLNEFFGLLDGSSENYLLAGTTLEHWVNCILRARQQSDDWLTFRTSGSTGVAKPVRHSMVSLLAEAQFLSQLLPRPRQVVSLVAANHIYGFIYTILLPAIWACPLRLLADVKPSDIDSETLLIGTPFTWEFLHRSLTAGTRLGCRGVTSTAPMPPGLFARLTESGVGLTEIYGSSDTGGLAWRCQPDAPFTLFSFLNLLPGDPPTVIRTDTGESFLLPDRVDRVSLREIRVLGRLDNAVQIAGVNVYPAHIRQVIEGCPLVAECDVYAKADAGVSQLYGAIRLRTLNDPNREACLRWIREHLTAPETPKHLYLY</sequence>
<gene>
    <name evidence="4" type="ORF">CWM47_16650</name>
</gene>